<name>A0A9D2M2B0_9FIRM</name>
<feature type="domain" description="CobB/CobQ-like glutamine amidotransferase" evidence="9">
    <location>
        <begin position="245"/>
        <end position="392"/>
    </location>
</feature>
<keyword evidence="2 7" id="KW-0436">Ligase</keyword>
<comment type="similarity">
    <text evidence="7">Belongs to the CobB/CbiA family.</text>
</comment>
<dbReference type="Gene3D" id="3.40.50.300">
    <property type="entry name" value="P-loop containing nucleotide triphosphate hydrolases"/>
    <property type="match status" value="1"/>
</dbReference>
<dbReference type="Pfam" id="PF07685">
    <property type="entry name" value="GATase_3"/>
    <property type="match status" value="1"/>
</dbReference>
<evidence type="ECO:0000259" key="8">
    <source>
        <dbReference type="Pfam" id="PF01656"/>
    </source>
</evidence>
<sequence>MRKLMLAALSSGSGKTVIAAALSLALQEKGLSVRAFKCGPDYIDPMFHEIALGKPCRHLDLFLSGKETVRGLLDNAAKDSDFALCEGVMGFYDGLGGTTTKASTWEVADTADIPVVLVVQAKGTSVTLAAQIAGLVGFRKNSHICGVLLNQCTHAMFEMLAPMLERETGLAVLGYVPHLPQAEIESRHLGLRTAGEIDNLQKRLAEIAQVLEETVDIEHLLALSGEHQLTEISEKAPLECNLAVRIAVARDEAFCFYYEENLEALRRQGAELVFFSPLNDAVLPKDCAGLYLGGGYPELYAERLEQNDAMRSEIARAAKNGLPIIAECGGFLYLGKSLESPEGKSYAMCGVLNGSGQKGTRPVRFGYALLTAQTDGLLCQKGQTFPIHSFHYWDSTENGADFTAEKPIGTRKWRCGIHQKRLYAGFGHLYFPGIPGAAERFVTAAKEYQNDRIRNISGGDFFSQ</sequence>
<evidence type="ECO:0000256" key="2">
    <source>
        <dbReference type="ARBA" id="ARBA00022598"/>
    </source>
</evidence>
<evidence type="ECO:0000313" key="11">
    <source>
        <dbReference type="Proteomes" id="UP000824209"/>
    </source>
</evidence>
<protein>
    <recommendedName>
        <fullName evidence="7">Cobyrinate a,c-diamide synthase</fullName>
        <ecNumber evidence="7">6.3.5.11</ecNumber>
    </recommendedName>
    <alternativeName>
        <fullName evidence="7">Cobyrinic acid a,c-diamide synthetase</fullName>
    </alternativeName>
</protein>
<dbReference type="GO" id="GO:0005524">
    <property type="term" value="F:ATP binding"/>
    <property type="evidence" value="ECO:0007669"/>
    <property type="project" value="UniProtKB-UniRule"/>
</dbReference>
<reference evidence="10" key="2">
    <citation type="submission" date="2021-04" db="EMBL/GenBank/DDBJ databases">
        <authorList>
            <person name="Gilroy R."/>
        </authorList>
    </citation>
    <scope>NUCLEOTIDE SEQUENCE</scope>
    <source>
        <strain evidence="10">ChiBcec8-14828</strain>
    </source>
</reference>
<comment type="domain">
    <text evidence="7">Comprises of two domains. The C-terminal domain contains the binding site for glutamine and catalyzes the hydrolysis of this substrate to glutamate and ammonia. The N-terminal domain is anticipated to bind ATP and cobyrinate and catalyzes the ultimate synthesis of the diamide product. The ammonia produced via the glutaminase domain is probably translocated to the adjacent domain via a molecular tunnel, where it reacts with an activated intermediate.</text>
</comment>
<dbReference type="AlphaFoldDB" id="A0A9D2M2B0"/>
<comment type="miscellaneous">
    <text evidence="7">The a and c carboxylates of cobyrinate are activated for nucleophilic attack via formation of a phosphorylated intermediate by ATP. CbiA catalyzes first the amidation of the c-carboxylate, and then that of the a-carboxylate.</text>
</comment>
<comment type="pathway">
    <text evidence="7">Cofactor biosynthesis; adenosylcobalamin biosynthesis; cob(II)yrinate a,c-diamide from sirohydrochlorin (anaerobic route): step 10/10.</text>
</comment>
<comment type="caution">
    <text evidence="10">The sequence shown here is derived from an EMBL/GenBank/DDBJ whole genome shotgun (WGS) entry which is preliminary data.</text>
</comment>
<dbReference type="PANTHER" id="PTHR43873:SF1">
    <property type="entry name" value="COBYRINATE A,C-DIAMIDE SYNTHASE"/>
    <property type="match status" value="1"/>
</dbReference>
<evidence type="ECO:0000259" key="9">
    <source>
        <dbReference type="Pfam" id="PF07685"/>
    </source>
</evidence>
<reference evidence="10" key="1">
    <citation type="journal article" date="2021" name="PeerJ">
        <title>Extensive microbial diversity within the chicken gut microbiome revealed by metagenomics and culture.</title>
        <authorList>
            <person name="Gilroy R."/>
            <person name="Ravi A."/>
            <person name="Getino M."/>
            <person name="Pursley I."/>
            <person name="Horton D.L."/>
            <person name="Alikhan N.F."/>
            <person name="Baker D."/>
            <person name="Gharbi K."/>
            <person name="Hall N."/>
            <person name="Watson M."/>
            <person name="Adriaenssens E.M."/>
            <person name="Foster-Nyarko E."/>
            <person name="Jarju S."/>
            <person name="Secka A."/>
            <person name="Antonio M."/>
            <person name="Oren A."/>
            <person name="Chaudhuri R.R."/>
            <person name="La Ragione R."/>
            <person name="Hildebrand F."/>
            <person name="Pallen M.J."/>
        </authorList>
    </citation>
    <scope>NUCLEOTIDE SEQUENCE</scope>
    <source>
        <strain evidence="10">ChiBcec8-14828</strain>
    </source>
</reference>
<keyword evidence="5 7" id="KW-0460">Magnesium</keyword>
<feature type="active site" description="Nucleophile" evidence="7">
    <location>
        <position position="328"/>
    </location>
</feature>
<comment type="cofactor">
    <cofactor evidence="1 7">
        <name>Mg(2+)</name>
        <dbReference type="ChEBI" id="CHEBI:18420"/>
    </cofactor>
</comment>
<evidence type="ECO:0000256" key="5">
    <source>
        <dbReference type="ARBA" id="ARBA00022842"/>
    </source>
</evidence>
<dbReference type="PANTHER" id="PTHR43873">
    <property type="entry name" value="COBYRINATE A,C-DIAMIDE SYNTHASE"/>
    <property type="match status" value="1"/>
</dbReference>
<comment type="function">
    <text evidence="7">Catalyzes the ATP-dependent amidation of the two carboxylate groups at positions a and c of cobyrinate, using either L-glutamine or ammonia as the nitrogen source.</text>
</comment>
<dbReference type="NCBIfam" id="NF002204">
    <property type="entry name" value="PRK01077.1"/>
    <property type="match status" value="1"/>
</dbReference>
<feature type="domain" description="CobQ/CobB/MinD/ParA nucleotide binding" evidence="8">
    <location>
        <begin position="5"/>
        <end position="188"/>
    </location>
</feature>
<dbReference type="SUPFAM" id="SSF52540">
    <property type="entry name" value="P-loop containing nucleoside triphosphate hydrolases"/>
    <property type="match status" value="1"/>
</dbReference>
<dbReference type="Proteomes" id="UP000824209">
    <property type="component" value="Unassembled WGS sequence"/>
</dbReference>
<dbReference type="EMBL" id="DWYA01000015">
    <property type="protein sequence ID" value="HJB39083.1"/>
    <property type="molecule type" value="Genomic_DNA"/>
</dbReference>
<dbReference type="PROSITE" id="PS51274">
    <property type="entry name" value="GATASE_COBBQ"/>
    <property type="match status" value="1"/>
</dbReference>
<proteinExistence type="inferred from homology"/>
<dbReference type="Gene3D" id="3.40.50.880">
    <property type="match status" value="1"/>
</dbReference>
<evidence type="ECO:0000256" key="6">
    <source>
        <dbReference type="ARBA" id="ARBA00022962"/>
    </source>
</evidence>
<dbReference type="HAMAP" id="MF_00027">
    <property type="entry name" value="CobB_CbiA"/>
    <property type="match status" value="1"/>
</dbReference>
<dbReference type="InterPro" id="IPR027417">
    <property type="entry name" value="P-loop_NTPase"/>
</dbReference>
<dbReference type="EC" id="6.3.5.11" evidence="7"/>
<comment type="catalytic activity">
    <reaction evidence="7">
        <text>cob(II)yrinate + 2 L-glutamine + 2 ATP + 2 H2O = cob(II)yrinate a,c diamide + 2 L-glutamate + 2 ADP + 2 phosphate + 2 H(+)</text>
        <dbReference type="Rhea" id="RHEA:26289"/>
        <dbReference type="ChEBI" id="CHEBI:15377"/>
        <dbReference type="ChEBI" id="CHEBI:15378"/>
        <dbReference type="ChEBI" id="CHEBI:29985"/>
        <dbReference type="ChEBI" id="CHEBI:30616"/>
        <dbReference type="ChEBI" id="CHEBI:43474"/>
        <dbReference type="ChEBI" id="CHEBI:58359"/>
        <dbReference type="ChEBI" id="CHEBI:58537"/>
        <dbReference type="ChEBI" id="CHEBI:58894"/>
        <dbReference type="ChEBI" id="CHEBI:456216"/>
        <dbReference type="EC" id="6.3.5.11"/>
    </reaction>
</comment>
<dbReference type="CDD" id="cd03130">
    <property type="entry name" value="GATase1_CobB"/>
    <property type="match status" value="1"/>
</dbReference>
<organism evidence="10 11">
    <name type="scientific">Candidatus Ruthenibacterium avium</name>
    <dbReference type="NCBI Taxonomy" id="2838751"/>
    <lineage>
        <taxon>Bacteria</taxon>
        <taxon>Bacillati</taxon>
        <taxon>Bacillota</taxon>
        <taxon>Clostridia</taxon>
        <taxon>Eubacteriales</taxon>
        <taxon>Oscillospiraceae</taxon>
        <taxon>Ruthenibacterium</taxon>
    </lineage>
</organism>
<evidence type="ECO:0000256" key="1">
    <source>
        <dbReference type="ARBA" id="ARBA00001946"/>
    </source>
</evidence>
<dbReference type="NCBIfam" id="TIGR00379">
    <property type="entry name" value="cobB"/>
    <property type="match status" value="1"/>
</dbReference>
<dbReference type="GO" id="GO:0009236">
    <property type="term" value="P:cobalamin biosynthetic process"/>
    <property type="evidence" value="ECO:0007669"/>
    <property type="project" value="UniProtKB-UniRule"/>
</dbReference>
<dbReference type="GO" id="GO:0042242">
    <property type="term" value="F:cobyrinic acid a,c-diamide synthase activity"/>
    <property type="evidence" value="ECO:0007669"/>
    <property type="project" value="UniProtKB-UniRule"/>
</dbReference>
<keyword evidence="7" id="KW-0169">Cobalamin biosynthesis</keyword>
<evidence type="ECO:0000256" key="3">
    <source>
        <dbReference type="ARBA" id="ARBA00022741"/>
    </source>
</evidence>
<gene>
    <name evidence="7" type="primary">cbiA</name>
    <name evidence="10" type="ORF">H9943_01650</name>
</gene>
<dbReference type="InterPro" id="IPR002586">
    <property type="entry name" value="CobQ/CobB/MinD/ParA_Nub-bd_dom"/>
</dbReference>
<dbReference type="Pfam" id="PF01656">
    <property type="entry name" value="CbiA"/>
    <property type="match status" value="1"/>
</dbReference>
<keyword evidence="3 7" id="KW-0547">Nucleotide-binding</keyword>
<keyword evidence="4 7" id="KW-0067">ATP-binding</keyword>
<dbReference type="InterPro" id="IPR004484">
    <property type="entry name" value="CbiA/CobB_synth"/>
</dbReference>
<evidence type="ECO:0000256" key="7">
    <source>
        <dbReference type="HAMAP-Rule" id="MF_00027"/>
    </source>
</evidence>
<dbReference type="SUPFAM" id="SSF52317">
    <property type="entry name" value="Class I glutamine amidotransferase-like"/>
    <property type="match status" value="1"/>
</dbReference>
<feature type="site" description="Increases nucleophilicity of active site Cys" evidence="7">
    <location>
        <position position="428"/>
    </location>
</feature>
<accession>A0A9D2M2B0</accession>
<evidence type="ECO:0000256" key="4">
    <source>
        <dbReference type="ARBA" id="ARBA00022840"/>
    </source>
</evidence>
<keyword evidence="6 7" id="KW-0315">Glutamine amidotransferase</keyword>
<dbReference type="InterPro" id="IPR011698">
    <property type="entry name" value="GATase_3"/>
</dbReference>
<evidence type="ECO:0000313" key="10">
    <source>
        <dbReference type="EMBL" id="HJB39083.1"/>
    </source>
</evidence>
<dbReference type="InterPro" id="IPR029062">
    <property type="entry name" value="Class_I_gatase-like"/>
</dbReference>